<feature type="region of interest" description="Disordered" evidence="1">
    <location>
        <begin position="161"/>
        <end position="193"/>
    </location>
</feature>
<evidence type="ECO:0000313" key="2">
    <source>
        <dbReference type="EMBL" id="AEW99515.1"/>
    </source>
</evidence>
<keyword evidence="2" id="KW-0614">Plasmid</keyword>
<geneLocation type="plasmid" evidence="2 3">
    <name>pSCATT</name>
</geneLocation>
<dbReference type="AlphaFoldDB" id="G8XFQ4"/>
<dbReference type="PATRIC" id="fig|1003195.29.peg.7120"/>
<dbReference type="KEGG" id="scy:SCATT_p13220"/>
<feature type="compositionally biased region" description="Basic and acidic residues" evidence="1">
    <location>
        <begin position="177"/>
        <end position="193"/>
    </location>
</feature>
<name>G8XFQ4_STREN</name>
<feature type="region of interest" description="Disordered" evidence="1">
    <location>
        <begin position="1"/>
        <end position="56"/>
    </location>
</feature>
<evidence type="ECO:0000313" key="3">
    <source>
        <dbReference type="Proteomes" id="UP000007842"/>
    </source>
</evidence>
<sequence>MRDDGGTGRGGRIRGPARPGPTTHRPRGPDRFPAPTRAPLATGTRHPQLTEHTTPRLTVTASVTPVHAPLSRRPACPHPRARPGAVPGRAVPGVPWPCLRLLLRLRLRSPVSSGAVLHPPAEGTPMPLHRFHLARVLHELVADIKDYLDDVIDALDMVEGGGESPSAVRRQRAAGCDVRDEATRAQRERGPDDERIEALRAEFDRMRQLLDAVTGRAPSKTPAR</sequence>
<protein>
    <submittedName>
        <fullName evidence="2">Uncharacterized protein</fullName>
    </submittedName>
</protein>
<reference evidence="3" key="1">
    <citation type="submission" date="2011-12" db="EMBL/GenBank/DDBJ databases">
        <title>Complete genome sequence of Streptomyces cattleya strain DSM 46488.</title>
        <authorList>
            <person name="Ou H.-Y."/>
            <person name="Li P."/>
            <person name="Zhao C."/>
            <person name="O'Hagan D."/>
            <person name="Deng Z."/>
        </authorList>
    </citation>
    <scope>NUCLEOTIDE SEQUENCE [LARGE SCALE GENOMIC DNA]</scope>
    <source>
        <strain evidence="3">ATCC 35852 / DSM 46488 / JCM 4925 / NBRC 14057 / NRRL 8057</strain>
        <plasmid evidence="3">Plasmid pSCATT</plasmid>
    </source>
</reference>
<feature type="compositionally biased region" description="Low complexity" evidence="1">
    <location>
        <begin position="14"/>
        <end position="23"/>
    </location>
</feature>
<proteinExistence type="predicted"/>
<dbReference type="HOGENOM" id="CLU_1234423_0_0_11"/>
<feature type="compositionally biased region" description="Polar residues" evidence="1">
    <location>
        <begin position="45"/>
        <end position="56"/>
    </location>
</feature>
<organism evidence="2 3">
    <name type="scientific">Streptantibioticus cattleyicolor (strain ATCC 35852 / DSM 46488 / JCM 4925 / NBRC 14057 / NRRL 8057)</name>
    <name type="common">Streptomyces cattleya</name>
    <dbReference type="NCBI Taxonomy" id="1003195"/>
    <lineage>
        <taxon>Bacteria</taxon>
        <taxon>Bacillati</taxon>
        <taxon>Actinomycetota</taxon>
        <taxon>Actinomycetes</taxon>
        <taxon>Kitasatosporales</taxon>
        <taxon>Streptomycetaceae</taxon>
        <taxon>Streptantibioticus</taxon>
    </lineage>
</organism>
<accession>G8XFQ4</accession>
<keyword evidence="3" id="KW-1185">Reference proteome</keyword>
<dbReference type="Proteomes" id="UP000007842">
    <property type="component" value="Plasmid pSCATT"/>
</dbReference>
<gene>
    <name evidence="2" type="ordered locus">SCATT_p13220</name>
</gene>
<dbReference type="EMBL" id="CP003229">
    <property type="protein sequence ID" value="AEW99515.1"/>
    <property type="molecule type" value="Genomic_DNA"/>
</dbReference>
<evidence type="ECO:0000256" key="1">
    <source>
        <dbReference type="SAM" id="MobiDB-lite"/>
    </source>
</evidence>